<feature type="transmembrane region" description="Helical" evidence="2">
    <location>
        <begin position="262"/>
        <end position="284"/>
    </location>
</feature>
<feature type="transmembrane region" description="Helical" evidence="2">
    <location>
        <begin position="399"/>
        <end position="421"/>
    </location>
</feature>
<feature type="transmembrane region" description="Helical" evidence="2">
    <location>
        <begin position="290"/>
        <end position="309"/>
    </location>
</feature>
<gene>
    <name evidence="3" type="ORF">ACFODX_06340</name>
</gene>
<dbReference type="RefSeq" id="WP_378117217.1">
    <property type="nucleotide sequence ID" value="NZ_JBHRTF010000003.1"/>
</dbReference>
<keyword evidence="1" id="KW-0175">Coiled coil</keyword>
<organism evidence="3 4">
    <name type="scientific">Cellvibrio fontiphilus</name>
    <dbReference type="NCBI Taxonomy" id="1815559"/>
    <lineage>
        <taxon>Bacteria</taxon>
        <taxon>Pseudomonadati</taxon>
        <taxon>Pseudomonadota</taxon>
        <taxon>Gammaproteobacteria</taxon>
        <taxon>Cellvibrionales</taxon>
        <taxon>Cellvibrionaceae</taxon>
        <taxon>Cellvibrio</taxon>
    </lineage>
</organism>
<keyword evidence="4" id="KW-1185">Reference proteome</keyword>
<name>A0ABV7FC58_9GAMM</name>
<keyword evidence="2" id="KW-1133">Transmembrane helix</keyword>
<dbReference type="SUPFAM" id="SSF111369">
    <property type="entry name" value="HlyD-like secretion proteins"/>
    <property type="match status" value="1"/>
</dbReference>
<feature type="coiled-coil region" evidence="1">
    <location>
        <begin position="533"/>
        <end position="560"/>
    </location>
</feature>
<feature type="transmembrane region" description="Helical" evidence="2">
    <location>
        <begin position="375"/>
        <end position="393"/>
    </location>
</feature>
<dbReference type="InterPro" id="IPR041881">
    <property type="entry name" value="PqqD_sf"/>
</dbReference>
<dbReference type="Gene3D" id="1.10.287.470">
    <property type="entry name" value="Helix hairpin bin"/>
    <property type="match status" value="1"/>
</dbReference>
<evidence type="ECO:0000313" key="4">
    <source>
        <dbReference type="Proteomes" id="UP001595555"/>
    </source>
</evidence>
<keyword evidence="2" id="KW-0812">Transmembrane</keyword>
<reference evidence="4" key="1">
    <citation type="journal article" date="2019" name="Int. J. Syst. Evol. Microbiol.">
        <title>The Global Catalogue of Microorganisms (GCM) 10K type strain sequencing project: providing services to taxonomists for standard genome sequencing and annotation.</title>
        <authorList>
            <consortium name="The Broad Institute Genomics Platform"/>
            <consortium name="The Broad Institute Genome Sequencing Center for Infectious Disease"/>
            <person name="Wu L."/>
            <person name="Ma J."/>
        </authorList>
    </citation>
    <scope>NUCLEOTIDE SEQUENCE [LARGE SCALE GENOMIC DNA]</scope>
    <source>
        <strain evidence="4">KCTC 52237</strain>
    </source>
</reference>
<proteinExistence type="predicted"/>
<comment type="caution">
    <text evidence="3">The sequence shown here is derived from an EMBL/GenBank/DDBJ whole genome shotgun (WGS) entry which is preliminary data.</text>
</comment>
<dbReference type="EMBL" id="JBHRTF010000003">
    <property type="protein sequence ID" value="MFC3115169.1"/>
    <property type="molecule type" value="Genomic_DNA"/>
</dbReference>
<dbReference type="PANTHER" id="PTHR30469">
    <property type="entry name" value="MULTIDRUG RESISTANCE PROTEIN MDTA"/>
    <property type="match status" value="1"/>
</dbReference>
<protein>
    <submittedName>
        <fullName evidence="3">Efflux RND transporter periplasmic adaptor subunit</fullName>
    </submittedName>
</protein>
<feature type="transmembrane region" description="Helical" evidence="2">
    <location>
        <begin position="161"/>
        <end position="179"/>
    </location>
</feature>
<dbReference type="Gene3D" id="1.10.10.1150">
    <property type="entry name" value="Coenzyme PQQ synthesis protein D (PqqD)"/>
    <property type="match status" value="1"/>
</dbReference>
<sequence length="720" mass="81036">MNNTHSSSNAVWQRLESLRPSLPRHIHIQRRDYKGERWYLLQDKSNGRFHRLSPPAWRLIGAMDGRNNLSQILAAAAHAEFYEQPEDIPTRDDLIHLLQYLHVADLLLCDLPPNTRELFARQEQKKQQRWLRLLMNPLTWNIPLGNPDRLLDKLMPVARLLASRTMGMVWLLVVGYALLQAGNHWSQLTQGQLERLLSPTNLLLLWLTYPLFKILHELGHGLFTKVWGGQVNDCGLVFVVGTPLPYVDASAATGFPSKRQRLMVGAAGMAVELFLAALALLLWIQLPAGFARDFLYNIIVIGSVSTLFFNGNPLMRFDGYHLLTDAFDLPNLATRANQQLSYLLRRYAFGVGDIVSPAQTKPEAAILASYGMAAFIYRVFILFFIILLVASYFPKAALIIGAWLIFFQLFWPLIKAVRFLLIDKQLGAVRQRALVICGSFIILSVAGLALVPVPESTSAEAVVWLPDEARVKVESSGEVKELLINNGDQVTQGQLLARLHNPVLVASVAEKRAQLREYQARYQQAWIDDRAQAQLLEQDVNAINAELELLQKRVKNLEILSPSPGVVRIVHQQHLPGSFFKQGDELALIERADALRVRAALRQEEIGLVRQSTGRIAVRLASEPWRTIDAQLPEQQPIATFELPSPVLGTQGGGRLAVDSKQPSGKQVTEQVFLLDLQLPATERAGHYGERALVKFIHPPRPLLVQWYTGLQQLFIRHFA</sequence>
<evidence type="ECO:0000256" key="2">
    <source>
        <dbReference type="SAM" id="Phobius"/>
    </source>
</evidence>
<evidence type="ECO:0000313" key="3">
    <source>
        <dbReference type="EMBL" id="MFC3115169.1"/>
    </source>
</evidence>
<feature type="transmembrane region" description="Helical" evidence="2">
    <location>
        <begin position="199"/>
        <end position="215"/>
    </location>
</feature>
<dbReference type="Gene3D" id="2.40.50.100">
    <property type="match status" value="1"/>
</dbReference>
<dbReference type="Proteomes" id="UP001595555">
    <property type="component" value="Unassembled WGS sequence"/>
</dbReference>
<feature type="transmembrane region" description="Helical" evidence="2">
    <location>
        <begin position="433"/>
        <end position="453"/>
    </location>
</feature>
<accession>A0ABV7FC58</accession>
<evidence type="ECO:0000256" key="1">
    <source>
        <dbReference type="SAM" id="Coils"/>
    </source>
</evidence>
<keyword evidence="2" id="KW-0472">Membrane</keyword>